<evidence type="ECO:0000313" key="2">
    <source>
        <dbReference type="Proteomes" id="UP000024836"/>
    </source>
</evidence>
<evidence type="ECO:0000313" key="1">
    <source>
        <dbReference type="EMBL" id="KCV82442.1"/>
    </source>
</evidence>
<keyword evidence="2" id="KW-1185">Reference proteome</keyword>
<dbReference type="eggNOG" id="ENOG5033DX8">
    <property type="taxonomic scope" value="Bacteria"/>
</dbReference>
<dbReference type="Pfam" id="PF13814">
    <property type="entry name" value="Replic_Relax"/>
    <property type="match status" value="1"/>
</dbReference>
<dbReference type="Proteomes" id="UP000024836">
    <property type="component" value="Unassembled WGS sequence"/>
</dbReference>
<dbReference type="InterPro" id="IPR025855">
    <property type="entry name" value="Replic_Relax"/>
</dbReference>
<name>A0A058ZML7_9RHOB</name>
<dbReference type="EMBL" id="AQQY01000003">
    <property type="protein sequence ID" value="KCV82442.1"/>
    <property type="molecule type" value="Genomic_DNA"/>
</dbReference>
<reference evidence="1 2" key="1">
    <citation type="submission" date="2013-04" db="EMBL/GenBank/DDBJ databases">
        <title>Shimia sp. 22II-S11-Z10 Genome Sequencing.</title>
        <authorList>
            <person name="Lai Q."/>
            <person name="Li G."/>
            <person name="Shao Z."/>
        </authorList>
    </citation>
    <scope>NUCLEOTIDE SEQUENCE [LARGE SCALE GENOMIC DNA]</scope>
    <source>
        <strain evidence="2">22II-S11-Z10</strain>
    </source>
</reference>
<comment type="caution">
    <text evidence="1">The sequence shown here is derived from an EMBL/GenBank/DDBJ whole genome shotgun (WGS) entry which is preliminary data.</text>
</comment>
<gene>
    <name evidence="1" type="ORF">ATO10_05856</name>
</gene>
<organism evidence="1 2">
    <name type="scientific">Actibacterium atlanticum</name>
    <dbReference type="NCBI Taxonomy" id="1461693"/>
    <lineage>
        <taxon>Bacteria</taxon>
        <taxon>Pseudomonadati</taxon>
        <taxon>Pseudomonadota</taxon>
        <taxon>Alphaproteobacteria</taxon>
        <taxon>Rhodobacterales</taxon>
        <taxon>Roseobacteraceae</taxon>
        <taxon>Actibacterium</taxon>
    </lineage>
</organism>
<dbReference type="AlphaFoldDB" id="A0A058ZML7"/>
<sequence>MDQGQQTASVRPTGHWWHGYTTSCVTSSIDITASKLGIDYIPAHEILAKRNTNLAIPVGSARLIPDQLCALNYGGAYLAFALEVDRGTEPKTSPAKRKSYARSIALYRELIAGNIYKSHYGLSANMLVLWVFRNLSDEAAFQSLLQNESPYLRQAVLTKTVSKKLLFGPPDESLLTEPWNRCGYPAFILANP</sequence>
<protein>
    <submittedName>
        <fullName evidence="1">Uncharacterized protein</fullName>
    </submittedName>
</protein>
<accession>A0A058ZML7</accession>
<proteinExistence type="predicted"/>